<keyword evidence="1" id="KW-0143">Chaperone</keyword>
<dbReference type="Pfam" id="PF11875">
    <property type="entry name" value="DnaJ-like_C11_C"/>
    <property type="match status" value="1"/>
</dbReference>
<dbReference type="PANTHER" id="PTHR44157:SF1">
    <property type="entry name" value="DNAJ HOMOLOG SUBFAMILY C MEMBER 11"/>
    <property type="match status" value="1"/>
</dbReference>
<dbReference type="PANTHER" id="PTHR44157">
    <property type="entry name" value="DNAJ HOMOLOG SUBFAMILY C MEMBER 11"/>
    <property type="match status" value="1"/>
</dbReference>
<dbReference type="PRINTS" id="PR00625">
    <property type="entry name" value="JDOMAIN"/>
</dbReference>
<dbReference type="GeneID" id="39874562"/>
<dbReference type="SUPFAM" id="SSF46565">
    <property type="entry name" value="Chaperone J-domain"/>
    <property type="match status" value="1"/>
</dbReference>
<dbReference type="Proteomes" id="UP000236319">
    <property type="component" value="Unassembled WGS sequence"/>
</dbReference>
<dbReference type="InterPro" id="IPR036869">
    <property type="entry name" value="J_dom_sf"/>
</dbReference>
<name>A0A2H6KCS6_9APIC</name>
<evidence type="ECO:0000259" key="2">
    <source>
        <dbReference type="PROSITE" id="PS50076"/>
    </source>
</evidence>
<dbReference type="RefSeq" id="XP_028867035.1">
    <property type="nucleotide sequence ID" value="XM_029011202.1"/>
</dbReference>
<dbReference type="Gene3D" id="1.10.287.110">
    <property type="entry name" value="DnaJ domain"/>
    <property type="match status" value="1"/>
</dbReference>
<sequence>MEPSTLPASSLSTSIEEYTTKRASILRKRKRSLYDILELDSDCKTAEVRRAYYHFARLLHPDKCQDEAAVPLLVDVQSAYDILGDEYKRMLYDLKNGFRTGEQLSDQLRTLGEKLKERYSHFLQDHTQAYIASVLEQYNKQGLMVKKALYGNLSLRDPQSISSVETIEAHQLKGPFIEVTVQLQLLIEHGVLHVNPNGHMSYAFLPGFYNPMDFVEQNHVTNSEDGTQLYILYLFKGDVHEVTLCDGTPFKLPMKAHLVYGSYIKGPYAVANLEALESA</sequence>
<dbReference type="GO" id="GO:0005739">
    <property type="term" value="C:mitochondrion"/>
    <property type="evidence" value="ECO:0007669"/>
    <property type="project" value="GOC"/>
</dbReference>
<dbReference type="AlphaFoldDB" id="A0A2H6KCS6"/>
<dbReference type="EMBL" id="BDSA01000002">
    <property type="protein sequence ID" value="GBE60792.1"/>
    <property type="molecule type" value="Genomic_DNA"/>
</dbReference>
<evidence type="ECO:0000313" key="3">
    <source>
        <dbReference type="EMBL" id="GBE60792.1"/>
    </source>
</evidence>
<protein>
    <submittedName>
        <fullName evidence="3">Domain-containing protein, putative</fullName>
    </submittedName>
</protein>
<comment type="caution">
    <text evidence="3">The sequence shown here is derived from an EMBL/GenBank/DDBJ whole genome shotgun (WGS) entry which is preliminary data.</text>
</comment>
<dbReference type="SMART" id="SM00271">
    <property type="entry name" value="DnaJ"/>
    <property type="match status" value="1"/>
</dbReference>
<feature type="domain" description="J" evidence="2">
    <location>
        <begin position="32"/>
        <end position="96"/>
    </location>
</feature>
<dbReference type="PROSITE" id="PS50076">
    <property type="entry name" value="DNAJ_2"/>
    <property type="match status" value="1"/>
</dbReference>
<dbReference type="InterPro" id="IPR052243">
    <property type="entry name" value="Mito_inner_membrane_organizer"/>
</dbReference>
<gene>
    <name evidence="3" type="ORF">BOVATA_022850</name>
</gene>
<dbReference type="Pfam" id="PF00226">
    <property type="entry name" value="DnaJ"/>
    <property type="match status" value="1"/>
</dbReference>
<dbReference type="GO" id="GO:0042407">
    <property type="term" value="P:cristae formation"/>
    <property type="evidence" value="ECO:0007669"/>
    <property type="project" value="TreeGrafter"/>
</dbReference>
<dbReference type="OrthoDB" id="10250354at2759"/>
<organism evidence="3 4">
    <name type="scientific">Babesia ovata</name>
    <dbReference type="NCBI Taxonomy" id="189622"/>
    <lineage>
        <taxon>Eukaryota</taxon>
        <taxon>Sar</taxon>
        <taxon>Alveolata</taxon>
        <taxon>Apicomplexa</taxon>
        <taxon>Aconoidasida</taxon>
        <taxon>Piroplasmida</taxon>
        <taxon>Babesiidae</taxon>
        <taxon>Babesia</taxon>
    </lineage>
</organism>
<dbReference type="InterPro" id="IPR001623">
    <property type="entry name" value="DnaJ_domain"/>
</dbReference>
<proteinExistence type="predicted"/>
<keyword evidence="4" id="KW-1185">Reference proteome</keyword>
<evidence type="ECO:0000313" key="4">
    <source>
        <dbReference type="Proteomes" id="UP000236319"/>
    </source>
</evidence>
<dbReference type="VEuPathDB" id="PiroplasmaDB:BOVATA_022850"/>
<evidence type="ECO:0000256" key="1">
    <source>
        <dbReference type="ARBA" id="ARBA00023186"/>
    </source>
</evidence>
<accession>A0A2H6KCS6</accession>
<reference evidence="3 4" key="1">
    <citation type="journal article" date="2017" name="BMC Genomics">
        <title>Whole-genome assembly of Babesia ovata and comparative genomics between closely related pathogens.</title>
        <authorList>
            <person name="Yamagishi J."/>
            <person name="Asada M."/>
            <person name="Hakimi H."/>
            <person name="Tanaka T.Q."/>
            <person name="Sugimoto C."/>
            <person name="Kawazu S."/>
        </authorList>
    </citation>
    <scope>NUCLEOTIDE SEQUENCE [LARGE SCALE GENOMIC DNA]</scope>
    <source>
        <strain evidence="3 4">Miyake</strain>
    </source>
</reference>
<dbReference type="InterPro" id="IPR024586">
    <property type="entry name" value="DnaJ-like_C11_C"/>
</dbReference>
<dbReference type="CDD" id="cd06257">
    <property type="entry name" value="DnaJ"/>
    <property type="match status" value="1"/>
</dbReference>